<evidence type="ECO:0000313" key="3">
    <source>
        <dbReference type="Proteomes" id="UP000501690"/>
    </source>
</evidence>
<feature type="chain" id="PRO_5020020725" description="Secreted protein" evidence="1">
    <location>
        <begin position="31"/>
        <end position="138"/>
    </location>
</feature>
<evidence type="ECO:0000313" key="2">
    <source>
        <dbReference type="EMBL" id="QCD83032.1"/>
    </source>
</evidence>
<accession>A0A4D6L3E9</accession>
<sequence length="138" mass="14983">MQPFVIQKSFFALLTKLLSAPFELPRRCWAASCELRPLVVASVRGGALAWWLGESVASLPPVAYPRTAFLPPRRRGFSNIGGSRLLLLPLLPPLPAAATACPLIPSVVAALYWVVEGSSNCCITGLKVQTQYAKIFIF</sequence>
<evidence type="ECO:0008006" key="4">
    <source>
        <dbReference type="Google" id="ProtNLM"/>
    </source>
</evidence>
<evidence type="ECO:0000256" key="1">
    <source>
        <dbReference type="SAM" id="SignalP"/>
    </source>
</evidence>
<organism evidence="2 3">
    <name type="scientific">Vigna unguiculata</name>
    <name type="common">Cowpea</name>
    <dbReference type="NCBI Taxonomy" id="3917"/>
    <lineage>
        <taxon>Eukaryota</taxon>
        <taxon>Viridiplantae</taxon>
        <taxon>Streptophyta</taxon>
        <taxon>Embryophyta</taxon>
        <taxon>Tracheophyta</taxon>
        <taxon>Spermatophyta</taxon>
        <taxon>Magnoliopsida</taxon>
        <taxon>eudicotyledons</taxon>
        <taxon>Gunneridae</taxon>
        <taxon>Pentapetalae</taxon>
        <taxon>rosids</taxon>
        <taxon>fabids</taxon>
        <taxon>Fabales</taxon>
        <taxon>Fabaceae</taxon>
        <taxon>Papilionoideae</taxon>
        <taxon>50 kb inversion clade</taxon>
        <taxon>NPAAA clade</taxon>
        <taxon>indigoferoid/millettioid clade</taxon>
        <taxon>Phaseoleae</taxon>
        <taxon>Vigna</taxon>
    </lineage>
</organism>
<reference evidence="2 3" key="1">
    <citation type="submission" date="2019-04" db="EMBL/GenBank/DDBJ databases">
        <title>An improved genome assembly and genetic linkage map for asparagus bean, Vigna unguiculata ssp. sesquipedialis.</title>
        <authorList>
            <person name="Xia Q."/>
            <person name="Zhang R."/>
            <person name="Dong Y."/>
        </authorList>
    </citation>
    <scope>NUCLEOTIDE SEQUENCE [LARGE SCALE GENOMIC DNA]</scope>
    <source>
        <tissue evidence="2">Leaf</tissue>
    </source>
</reference>
<dbReference type="Proteomes" id="UP000501690">
    <property type="component" value="Linkage Group LG2"/>
</dbReference>
<dbReference type="EMBL" id="CP039346">
    <property type="protein sequence ID" value="QCD83032.1"/>
    <property type="molecule type" value="Genomic_DNA"/>
</dbReference>
<protein>
    <recommendedName>
        <fullName evidence="4">Secreted protein</fullName>
    </recommendedName>
</protein>
<keyword evidence="1" id="KW-0732">Signal</keyword>
<keyword evidence="3" id="KW-1185">Reference proteome</keyword>
<dbReference type="AlphaFoldDB" id="A0A4D6L3E9"/>
<gene>
    <name evidence="2" type="ORF">DEO72_LG2g3374</name>
</gene>
<proteinExistence type="predicted"/>
<name>A0A4D6L3E9_VIGUN</name>
<feature type="signal peptide" evidence="1">
    <location>
        <begin position="1"/>
        <end position="30"/>
    </location>
</feature>